<protein>
    <submittedName>
        <fullName evidence="4">Malonyl-CoA/methylmalonyl-CoA synthetase</fullName>
    </submittedName>
</protein>
<dbReference type="PROSITE" id="PS00455">
    <property type="entry name" value="AMP_BINDING"/>
    <property type="match status" value="1"/>
</dbReference>
<dbReference type="NCBIfam" id="NF005702">
    <property type="entry name" value="PRK07514.1"/>
    <property type="match status" value="1"/>
</dbReference>
<dbReference type="STRING" id="1054996.SAMN05444414_14016"/>
<dbReference type="Pfam" id="PF13193">
    <property type="entry name" value="AMP-binding_C"/>
    <property type="match status" value="1"/>
</dbReference>
<evidence type="ECO:0000256" key="1">
    <source>
        <dbReference type="ARBA" id="ARBA00006432"/>
    </source>
</evidence>
<dbReference type="EMBL" id="FRBN01000040">
    <property type="protein sequence ID" value="SHL78150.1"/>
    <property type="molecule type" value="Genomic_DNA"/>
</dbReference>
<dbReference type="InterPro" id="IPR020845">
    <property type="entry name" value="AMP-binding_CS"/>
</dbReference>
<feature type="domain" description="AMP-binding enzyme C-terminal" evidence="3">
    <location>
        <begin position="413"/>
        <end position="488"/>
    </location>
</feature>
<dbReference type="InterPro" id="IPR025110">
    <property type="entry name" value="AMP-bd_C"/>
</dbReference>
<dbReference type="PANTHER" id="PTHR43201">
    <property type="entry name" value="ACYL-COA SYNTHETASE"/>
    <property type="match status" value="1"/>
</dbReference>
<dbReference type="CDD" id="cd05941">
    <property type="entry name" value="MCS"/>
    <property type="match status" value="1"/>
</dbReference>
<evidence type="ECO:0000259" key="2">
    <source>
        <dbReference type="Pfam" id="PF00501"/>
    </source>
</evidence>
<evidence type="ECO:0000313" key="5">
    <source>
        <dbReference type="Proteomes" id="UP000184191"/>
    </source>
</evidence>
<dbReference type="InterPro" id="IPR000873">
    <property type="entry name" value="AMP-dep_synth/lig_dom"/>
</dbReference>
<reference evidence="5" key="1">
    <citation type="submission" date="2016-11" db="EMBL/GenBank/DDBJ databases">
        <authorList>
            <person name="Varghese N."/>
            <person name="Submissions S."/>
        </authorList>
    </citation>
    <scope>NUCLEOTIDE SEQUENCE [LARGE SCALE GENOMIC DNA]</scope>
    <source>
        <strain evidence="5">DSM 29327</strain>
    </source>
</reference>
<dbReference type="InterPro" id="IPR045851">
    <property type="entry name" value="AMP-bd_C_sf"/>
</dbReference>
<dbReference type="OrthoDB" id="9803968at2"/>
<name>A0A1M7DFC0_9RHOB</name>
<dbReference type="Proteomes" id="UP000184191">
    <property type="component" value="Unassembled WGS sequence"/>
</dbReference>
<dbReference type="SUPFAM" id="SSF56801">
    <property type="entry name" value="Acetyl-CoA synthetase-like"/>
    <property type="match status" value="1"/>
</dbReference>
<organism evidence="4 5">
    <name type="scientific">Roseovarius marisflavi</name>
    <dbReference type="NCBI Taxonomy" id="1054996"/>
    <lineage>
        <taxon>Bacteria</taxon>
        <taxon>Pseudomonadati</taxon>
        <taxon>Pseudomonadota</taxon>
        <taxon>Alphaproteobacteria</taxon>
        <taxon>Rhodobacterales</taxon>
        <taxon>Roseobacteraceae</taxon>
        <taxon>Roseovarius</taxon>
    </lineage>
</organism>
<dbReference type="Gene3D" id="3.40.50.12780">
    <property type="entry name" value="N-terminal domain of ligase-like"/>
    <property type="match status" value="1"/>
</dbReference>
<proteinExistence type="inferred from homology"/>
<feature type="domain" description="AMP-dependent synthetase/ligase" evidence="2">
    <location>
        <begin position="14"/>
        <end position="362"/>
    </location>
</feature>
<dbReference type="GO" id="GO:0006631">
    <property type="term" value="P:fatty acid metabolic process"/>
    <property type="evidence" value="ECO:0007669"/>
    <property type="project" value="TreeGrafter"/>
</dbReference>
<comment type="similarity">
    <text evidence="1">Belongs to the ATP-dependent AMP-binding enzyme family.</text>
</comment>
<keyword evidence="5" id="KW-1185">Reference proteome</keyword>
<sequence>MANPLYDTLFGRHAGRTAPFLYLPDGSTLSYDAFLRLTAQYAHSFRDAGLAPGDRLAAQVEKSPQALAVYAACVQAGIVFLPLNTGYTADELEYFVTDSGARLLLCDGAKADALAPVAKSAGASLMTLNADGSGSLPDAAKDQPETFETTARGGDDLAAFLYTSGTTGRSKGAMLTQTNLLSNAETLVDYWAFTENDVLLHALPIFHTHGLFVATNVILLAGAAMIFLPKFDQDKVIETLPRATTMMGVPTFYTRLLDDPRFDRALTGHMRLFISGSAPLLAETHVAFEERTGHRILERYGMTETNMNTSNPYEGERRAGTVGFPLPGVELKITDPDTGKTLPQGEIGLIEVRGPNVFKGYWNMPEKTAEELRSDGFFITGDLGQIDDQGYVQIVGRNKDLIISGGYNIYPKEIELLLDEQPGVLESAVVGVPHPDFGETVVGFLVAQKGETPDLEAIAEAAGTSLARFKHPRKLIVLDELPRNTMGKVQKNILRAEYGDLFKPA</sequence>
<dbReference type="Pfam" id="PF00501">
    <property type="entry name" value="AMP-binding"/>
    <property type="match status" value="1"/>
</dbReference>
<gene>
    <name evidence="4" type="ORF">SAMN05444414_14016</name>
</gene>
<evidence type="ECO:0000313" key="4">
    <source>
        <dbReference type="EMBL" id="SHL78150.1"/>
    </source>
</evidence>
<dbReference type="AlphaFoldDB" id="A0A1M7DFC0"/>
<dbReference type="RefSeq" id="WP_073200770.1">
    <property type="nucleotide sequence ID" value="NZ_FRBN01000040.1"/>
</dbReference>
<dbReference type="GO" id="GO:0031956">
    <property type="term" value="F:medium-chain fatty acid-CoA ligase activity"/>
    <property type="evidence" value="ECO:0007669"/>
    <property type="project" value="TreeGrafter"/>
</dbReference>
<accession>A0A1M7DFC0</accession>
<dbReference type="Gene3D" id="3.30.300.30">
    <property type="match status" value="1"/>
</dbReference>
<evidence type="ECO:0000259" key="3">
    <source>
        <dbReference type="Pfam" id="PF13193"/>
    </source>
</evidence>
<dbReference type="PANTHER" id="PTHR43201:SF8">
    <property type="entry name" value="ACYL-COA SYNTHETASE FAMILY MEMBER 3"/>
    <property type="match status" value="1"/>
</dbReference>
<dbReference type="InterPro" id="IPR042099">
    <property type="entry name" value="ANL_N_sf"/>
</dbReference>